<evidence type="ECO:0000256" key="3">
    <source>
        <dbReference type="ARBA" id="ARBA00012584"/>
    </source>
</evidence>
<dbReference type="EMBL" id="KF900656">
    <property type="protein sequence ID" value="AIF02640.1"/>
    <property type="molecule type" value="Genomic_DNA"/>
</dbReference>
<sequence>MFEEGVPRRSPVMSGDDSHWQALVDRVNQGLPIIYPTPNLPALGCKPTSDALDELFRLKQRGDDMVVSLAVADLEQASEIVEIPKQARKLFEDFPPSTLTLILPALKTLDKRVGGDSIAIRIITTGICVKLLREVGPLTATSANISGVKPVADCQKAAEALGMSPIAFIAGTCSNEPPTTLIRCDDYATLTSGEQLQVLREGIISKTEVNSWSMKKI</sequence>
<dbReference type="GO" id="GO:0003725">
    <property type="term" value="F:double-stranded RNA binding"/>
    <property type="evidence" value="ECO:0007669"/>
    <property type="project" value="InterPro"/>
</dbReference>
<dbReference type="EC" id="2.7.7.87" evidence="3"/>
<dbReference type="Gene3D" id="3.90.870.10">
    <property type="entry name" value="DHBP synthase"/>
    <property type="match status" value="1"/>
</dbReference>
<dbReference type="PANTHER" id="PTHR17490">
    <property type="entry name" value="SUA5"/>
    <property type="match status" value="1"/>
</dbReference>
<feature type="domain" description="YrdC-like" evidence="12">
    <location>
        <begin position="17"/>
        <end position="204"/>
    </location>
</feature>
<keyword evidence="6" id="KW-0819">tRNA processing</keyword>
<dbReference type="GO" id="GO:0005524">
    <property type="term" value="F:ATP binding"/>
    <property type="evidence" value="ECO:0007669"/>
    <property type="project" value="UniProtKB-KW"/>
</dbReference>
<evidence type="ECO:0000256" key="9">
    <source>
        <dbReference type="ARBA" id="ARBA00022840"/>
    </source>
</evidence>
<evidence type="ECO:0000259" key="12">
    <source>
        <dbReference type="PROSITE" id="PS51163"/>
    </source>
</evidence>
<accession>A0A075GHI3</accession>
<protein>
    <recommendedName>
        <fullName evidence="10">L-threonylcarbamoyladenylate synthase</fullName>
        <ecNumber evidence="3">2.7.7.87</ecNumber>
    </recommendedName>
    <alternativeName>
        <fullName evidence="10">L-threonylcarbamoyladenylate synthase</fullName>
    </alternativeName>
</protein>
<comment type="similarity">
    <text evidence="2">Belongs to the SUA5 family.</text>
</comment>
<dbReference type="GO" id="GO:0000049">
    <property type="term" value="F:tRNA binding"/>
    <property type="evidence" value="ECO:0007669"/>
    <property type="project" value="TreeGrafter"/>
</dbReference>
<keyword evidence="7" id="KW-0548">Nucleotidyltransferase</keyword>
<proteinExistence type="inferred from homology"/>
<dbReference type="PROSITE" id="PS51163">
    <property type="entry name" value="YRDC"/>
    <property type="match status" value="1"/>
</dbReference>
<dbReference type="PANTHER" id="PTHR17490:SF16">
    <property type="entry name" value="THREONYLCARBAMOYL-AMP SYNTHASE"/>
    <property type="match status" value="1"/>
</dbReference>
<comment type="catalytic activity">
    <reaction evidence="11">
        <text>L-threonine + hydrogencarbonate + ATP = L-threonylcarbamoyladenylate + diphosphate + H2O</text>
        <dbReference type="Rhea" id="RHEA:36407"/>
        <dbReference type="ChEBI" id="CHEBI:15377"/>
        <dbReference type="ChEBI" id="CHEBI:17544"/>
        <dbReference type="ChEBI" id="CHEBI:30616"/>
        <dbReference type="ChEBI" id="CHEBI:33019"/>
        <dbReference type="ChEBI" id="CHEBI:57926"/>
        <dbReference type="ChEBI" id="CHEBI:73682"/>
        <dbReference type="EC" id="2.7.7.87"/>
    </reaction>
</comment>
<evidence type="ECO:0000256" key="2">
    <source>
        <dbReference type="ARBA" id="ARBA00007663"/>
    </source>
</evidence>
<dbReference type="GO" id="GO:0061710">
    <property type="term" value="F:L-threonylcarbamoyladenylate synthase"/>
    <property type="evidence" value="ECO:0007669"/>
    <property type="project" value="UniProtKB-EC"/>
</dbReference>
<keyword evidence="9" id="KW-0067">ATP-binding</keyword>
<dbReference type="GO" id="GO:0005737">
    <property type="term" value="C:cytoplasm"/>
    <property type="evidence" value="ECO:0007669"/>
    <property type="project" value="UniProtKB-SubCell"/>
</dbReference>
<evidence type="ECO:0000256" key="11">
    <source>
        <dbReference type="ARBA" id="ARBA00048366"/>
    </source>
</evidence>
<dbReference type="InterPro" id="IPR017945">
    <property type="entry name" value="DHBP_synth_RibB-like_a/b_dom"/>
</dbReference>
<dbReference type="AlphaFoldDB" id="A0A075GHI3"/>
<evidence type="ECO:0000256" key="8">
    <source>
        <dbReference type="ARBA" id="ARBA00022741"/>
    </source>
</evidence>
<evidence type="ECO:0000256" key="6">
    <source>
        <dbReference type="ARBA" id="ARBA00022694"/>
    </source>
</evidence>
<evidence type="ECO:0000256" key="7">
    <source>
        <dbReference type="ARBA" id="ARBA00022695"/>
    </source>
</evidence>
<evidence type="ECO:0000256" key="10">
    <source>
        <dbReference type="ARBA" id="ARBA00029774"/>
    </source>
</evidence>
<dbReference type="InterPro" id="IPR006070">
    <property type="entry name" value="Sua5-like_dom"/>
</dbReference>
<evidence type="ECO:0000313" key="13">
    <source>
        <dbReference type="EMBL" id="AIF02640.1"/>
    </source>
</evidence>
<evidence type="ECO:0000256" key="4">
    <source>
        <dbReference type="ARBA" id="ARBA00022490"/>
    </source>
</evidence>
<dbReference type="GO" id="GO:0008033">
    <property type="term" value="P:tRNA processing"/>
    <property type="evidence" value="ECO:0007669"/>
    <property type="project" value="UniProtKB-KW"/>
</dbReference>
<reference evidence="13" key="1">
    <citation type="journal article" date="2014" name="Genome Biol. Evol.">
        <title>Pangenome evidence for extensive interdomain horizontal transfer affecting lineage core and shell genes in uncultured planktonic thaumarchaeota and euryarchaeota.</title>
        <authorList>
            <person name="Deschamps P."/>
            <person name="Zivanovic Y."/>
            <person name="Moreira D."/>
            <person name="Rodriguez-Valera F."/>
            <person name="Lopez-Garcia P."/>
        </authorList>
    </citation>
    <scope>NUCLEOTIDE SEQUENCE</scope>
</reference>
<dbReference type="SUPFAM" id="SSF55821">
    <property type="entry name" value="YrdC/RibB"/>
    <property type="match status" value="1"/>
</dbReference>
<evidence type="ECO:0000256" key="1">
    <source>
        <dbReference type="ARBA" id="ARBA00004496"/>
    </source>
</evidence>
<dbReference type="InterPro" id="IPR050156">
    <property type="entry name" value="TC-AMP_synthase_SUA5"/>
</dbReference>
<keyword evidence="5" id="KW-0808">Transferase</keyword>
<organism evidence="13">
    <name type="scientific">uncultured marine group II/III euryarchaeote KM3_158_C07</name>
    <dbReference type="NCBI Taxonomy" id="1457906"/>
    <lineage>
        <taxon>Archaea</taxon>
        <taxon>Methanobacteriati</taxon>
        <taxon>Methanobacteriota</taxon>
        <taxon>environmental samples</taxon>
    </lineage>
</organism>
<name>A0A075GHI3_9EURY</name>
<evidence type="ECO:0000256" key="5">
    <source>
        <dbReference type="ARBA" id="ARBA00022679"/>
    </source>
</evidence>
<keyword evidence="8" id="KW-0547">Nucleotide-binding</keyword>
<dbReference type="GO" id="GO:0006450">
    <property type="term" value="P:regulation of translational fidelity"/>
    <property type="evidence" value="ECO:0007669"/>
    <property type="project" value="TreeGrafter"/>
</dbReference>
<dbReference type="Pfam" id="PF01300">
    <property type="entry name" value="Sua5_yciO_yrdC"/>
    <property type="match status" value="1"/>
</dbReference>
<keyword evidence="4" id="KW-0963">Cytoplasm</keyword>
<comment type="subcellular location">
    <subcellularLocation>
        <location evidence="1">Cytoplasm</location>
    </subcellularLocation>
</comment>